<keyword evidence="3" id="KW-1185">Reference proteome</keyword>
<proteinExistence type="predicted"/>
<dbReference type="AlphaFoldDB" id="F0RYZ7"/>
<name>F0RYZ7_SPHGB</name>
<dbReference type="eggNOG" id="COG1354">
    <property type="taxonomic scope" value="Bacteria"/>
</dbReference>
<dbReference type="PANTHER" id="PTHR33969:SF2">
    <property type="entry name" value="SEGREGATION AND CONDENSATION PROTEIN A"/>
    <property type="match status" value="1"/>
</dbReference>
<dbReference type="STRING" id="158189.SpiBuddy_1379"/>
<accession>F0RYZ7</accession>
<organism evidence="2 3">
    <name type="scientific">Sphaerochaeta globosa (strain ATCC BAA-1886 / DSM 22777 / Buddy)</name>
    <name type="common">Spirochaeta sp. (strain Buddy)</name>
    <dbReference type="NCBI Taxonomy" id="158189"/>
    <lineage>
        <taxon>Bacteria</taxon>
        <taxon>Pseudomonadati</taxon>
        <taxon>Spirochaetota</taxon>
        <taxon>Spirochaetia</taxon>
        <taxon>Spirochaetales</taxon>
        <taxon>Sphaerochaetaceae</taxon>
        <taxon>Sphaerochaeta</taxon>
    </lineage>
</organism>
<reference evidence="3" key="1">
    <citation type="submission" date="2011-02" db="EMBL/GenBank/DDBJ databases">
        <title>Complete sequence of Spirochaeta sp. Buddy.</title>
        <authorList>
            <person name="Lucas S."/>
            <person name="Copeland A."/>
            <person name="Lapidus A."/>
            <person name="Cheng J.-F."/>
            <person name="Goodwin L."/>
            <person name="Pitluck S."/>
            <person name="Zeytun A."/>
            <person name="Detter J.C."/>
            <person name="Han C."/>
            <person name="Tapia R."/>
            <person name="Land M."/>
            <person name="Hauser L."/>
            <person name="Kyrpides N."/>
            <person name="Ivanova N."/>
            <person name="Mikhailova N."/>
            <person name="Pagani I."/>
            <person name="Ritalahti K.M."/>
            <person name="Loeffler F.E."/>
            <person name="Woyke T."/>
        </authorList>
    </citation>
    <scope>NUCLEOTIDE SEQUENCE [LARGE SCALE GENOMIC DNA]</scope>
    <source>
        <strain evidence="3">ATCC BAA-1886 / DSM 22777 / Buddy</strain>
    </source>
</reference>
<dbReference type="HOGENOM" id="CLU_038686_3_0_12"/>
<gene>
    <name evidence="2" type="ordered locus">SpiBuddy_1379</name>
</gene>
<dbReference type="Pfam" id="PF02616">
    <property type="entry name" value="SMC_ScpA"/>
    <property type="match status" value="1"/>
</dbReference>
<sequence>MCLCLGILVQRVITVQNQENEKEIQGSGKTFHTPIFDGPLDLLLFLIQKSEINIYDIPISDITEQFLAYIKNEKFTELADLTQFYKMAADLLYIKSRMLLPVDLEFDEEYQDPRQELVERLLEYQKFRKYTELLTNTSGSSELFISRKSSQFRLPFGDEELFSEVSLQDLLATFSRLMTTITPNKVFNVYESVTVNEKIALMQELFETKEYISIEDIIIHLDVALHIICSFMAILDACKLRMIMLVQTEPFGPILIRRRDEAFALDYDQLYDGDADQELEVLTDLPITEEEELEFFAEDSQQDADSSCTTTDDGRVFLYDDESEVEQINLDDEE</sequence>
<dbReference type="KEGG" id="sbu:SpiBuddy_1379"/>
<dbReference type="OrthoDB" id="9811016at2"/>
<dbReference type="EMBL" id="CP002541">
    <property type="protein sequence ID" value="ADY13204.1"/>
    <property type="molecule type" value="Genomic_DNA"/>
</dbReference>
<dbReference type="InterPro" id="IPR003768">
    <property type="entry name" value="ScpA"/>
</dbReference>
<evidence type="ECO:0000256" key="1">
    <source>
        <dbReference type="ARBA" id="ARBA00044777"/>
    </source>
</evidence>
<dbReference type="Proteomes" id="UP000008466">
    <property type="component" value="Chromosome"/>
</dbReference>
<protein>
    <recommendedName>
        <fullName evidence="1">Segregation and condensation protein A</fullName>
    </recommendedName>
</protein>
<dbReference type="PANTHER" id="PTHR33969">
    <property type="entry name" value="SEGREGATION AND CONDENSATION PROTEIN A"/>
    <property type="match status" value="1"/>
</dbReference>
<evidence type="ECO:0000313" key="2">
    <source>
        <dbReference type="EMBL" id="ADY13204.1"/>
    </source>
</evidence>
<evidence type="ECO:0000313" key="3">
    <source>
        <dbReference type="Proteomes" id="UP000008466"/>
    </source>
</evidence>
<dbReference type="Gene3D" id="6.10.250.2410">
    <property type="match status" value="1"/>
</dbReference>